<keyword evidence="2" id="KW-1133">Transmembrane helix</keyword>
<feature type="transmembrane region" description="Helical" evidence="2">
    <location>
        <begin position="65"/>
        <end position="83"/>
    </location>
</feature>
<name>A0A2V5KEW3_9BACL</name>
<dbReference type="Proteomes" id="UP000247476">
    <property type="component" value="Unassembled WGS sequence"/>
</dbReference>
<keyword evidence="2" id="KW-0472">Membrane</keyword>
<evidence type="ECO:0000256" key="1">
    <source>
        <dbReference type="SAM" id="MobiDB-lite"/>
    </source>
</evidence>
<sequence length="145" mass="16214">MNERSRPVHPQQPNEEREAARKEWSDARRETGAAHAPDTTVVPAARVVYIPRRDKYKRRWYNQGWLWMIVAFAALIVLVAGFMNMSQQAGQIADAVNGQTEAIREQTGALGSIEAGLDRINETVRDGFDRLARLIGEAVQALQGS</sequence>
<dbReference type="OrthoDB" id="2973440at2"/>
<organism evidence="3 4">
    <name type="scientific">Paenibacillus flagellatus</name>
    <dbReference type="NCBI Taxonomy" id="2211139"/>
    <lineage>
        <taxon>Bacteria</taxon>
        <taxon>Bacillati</taxon>
        <taxon>Bacillota</taxon>
        <taxon>Bacilli</taxon>
        <taxon>Bacillales</taxon>
        <taxon>Paenibacillaceae</taxon>
        <taxon>Paenibacillus</taxon>
    </lineage>
</organism>
<dbReference type="AlphaFoldDB" id="A0A2V5KEW3"/>
<accession>A0A2V5KEW3</accession>
<gene>
    <name evidence="3" type="ORF">DLM86_20570</name>
</gene>
<evidence type="ECO:0000256" key="2">
    <source>
        <dbReference type="SAM" id="Phobius"/>
    </source>
</evidence>
<dbReference type="RefSeq" id="WP_110841939.1">
    <property type="nucleotide sequence ID" value="NZ_QJVJ01000009.1"/>
</dbReference>
<feature type="region of interest" description="Disordered" evidence="1">
    <location>
        <begin position="1"/>
        <end position="37"/>
    </location>
</feature>
<comment type="caution">
    <text evidence="3">The sequence shown here is derived from an EMBL/GenBank/DDBJ whole genome shotgun (WGS) entry which is preliminary data.</text>
</comment>
<dbReference type="EMBL" id="QJVJ01000009">
    <property type="protein sequence ID" value="PYI52570.1"/>
    <property type="molecule type" value="Genomic_DNA"/>
</dbReference>
<evidence type="ECO:0000313" key="4">
    <source>
        <dbReference type="Proteomes" id="UP000247476"/>
    </source>
</evidence>
<reference evidence="3 4" key="1">
    <citation type="submission" date="2018-05" db="EMBL/GenBank/DDBJ databases">
        <title>Paenibacillus flagellatus sp. nov., isolated from selenium mineral soil.</title>
        <authorList>
            <person name="Dai X."/>
        </authorList>
    </citation>
    <scope>NUCLEOTIDE SEQUENCE [LARGE SCALE GENOMIC DNA]</scope>
    <source>
        <strain evidence="3 4">DXL2</strain>
    </source>
</reference>
<keyword evidence="4" id="KW-1185">Reference proteome</keyword>
<evidence type="ECO:0000313" key="3">
    <source>
        <dbReference type="EMBL" id="PYI52570.1"/>
    </source>
</evidence>
<protein>
    <submittedName>
        <fullName evidence="3">Uncharacterized protein</fullName>
    </submittedName>
</protein>
<keyword evidence="2" id="KW-0812">Transmembrane</keyword>
<feature type="compositionally biased region" description="Basic and acidic residues" evidence="1">
    <location>
        <begin position="14"/>
        <end position="32"/>
    </location>
</feature>
<proteinExistence type="predicted"/>